<dbReference type="SUPFAM" id="SSF75005">
    <property type="entry name" value="Arabinanase/levansucrase/invertase"/>
    <property type="match status" value="2"/>
</dbReference>
<protein>
    <recommendedName>
        <fullName evidence="3">Glycosyl hydrolase family 32 N-terminal domain-containing protein</fullName>
    </recommendedName>
</protein>
<dbReference type="KEGG" id="acom:CEW83_08245"/>
<organism evidence="1 2">
    <name type="scientific">Parazoarcus communis</name>
    <dbReference type="NCBI Taxonomy" id="41977"/>
    <lineage>
        <taxon>Bacteria</taxon>
        <taxon>Pseudomonadati</taxon>
        <taxon>Pseudomonadota</taxon>
        <taxon>Betaproteobacteria</taxon>
        <taxon>Rhodocyclales</taxon>
        <taxon>Zoogloeaceae</taxon>
        <taxon>Parazoarcus</taxon>
    </lineage>
</organism>
<accession>A0A2U8GQB5</accession>
<evidence type="ECO:0000313" key="2">
    <source>
        <dbReference type="Proteomes" id="UP000244930"/>
    </source>
</evidence>
<proteinExistence type="predicted"/>
<keyword evidence="2" id="KW-1185">Reference proteome</keyword>
<name>A0A2U8GQB5_9RHOO</name>
<reference evidence="1 2" key="1">
    <citation type="submission" date="2017-06" db="EMBL/GenBank/DDBJ databases">
        <title>Azoarcus.</title>
        <authorList>
            <person name="Woo J.-H."/>
            <person name="Kim H.-S."/>
        </authorList>
    </citation>
    <scope>NUCLEOTIDE SEQUENCE [LARGE SCALE GENOMIC DNA]</scope>
    <source>
        <strain evidence="1 2">TSPY31</strain>
    </source>
</reference>
<dbReference type="InterPro" id="IPR023296">
    <property type="entry name" value="Glyco_hydro_beta-prop_sf"/>
</dbReference>
<evidence type="ECO:0008006" key="3">
    <source>
        <dbReference type="Google" id="ProtNLM"/>
    </source>
</evidence>
<gene>
    <name evidence="1" type="ORF">CEW83_08245</name>
</gene>
<dbReference type="RefSeq" id="WP_108948914.1">
    <property type="nucleotide sequence ID" value="NZ_CP022187.1"/>
</dbReference>
<dbReference type="Proteomes" id="UP000244930">
    <property type="component" value="Chromosome"/>
</dbReference>
<evidence type="ECO:0000313" key="1">
    <source>
        <dbReference type="EMBL" id="AWI75206.1"/>
    </source>
</evidence>
<dbReference type="EMBL" id="CP022187">
    <property type="protein sequence ID" value="AWI75206.1"/>
    <property type="molecule type" value="Genomic_DNA"/>
</dbReference>
<dbReference type="Gene3D" id="2.115.10.20">
    <property type="entry name" value="Glycosyl hydrolase domain, family 43"/>
    <property type="match status" value="2"/>
</dbReference>
<sequence length="309" mass="34222">MMHWQKLGQVYHRQQEAGWWHSHTMAPSAICLNDEVIRVFLGCWDSAGISRIGYVDVSAERPNEVLAVSPRPVVDIGRPGCFDDNGVFPGHATRVGDTIYLYYTGFQLGEKIRYFNFGGLALSHDGGQTFTRASEAPILDRADEGLSVRAGQSILHESGAFHTVYSAGSDWVDVGGCLRPTYDVYYQSSPDGLAYQRAGQRIVTHDASVEHGLGRPQLVRLGERYAVLYTRRTLDMKYHFGLSLSDDLQHWERADHLASIAHGTGFDSEMVYFPSLVSVPGSGRRFLFYAGNGFGRDGLGVAELHGDFP</sequence>
<dbReference type="AlphaFoldDB" id="A0A2U8GQB5"/>